<protein>
    <submittedName>
        <fullName evidence="1">Uncharacterized protein</fullName>
    </submittedName>
</protein>
<dbReference type="Proteomes" id="UP000790709">
    <property type="component" value="Unassembled WGS sequence"/>
</dbReference>
<accession>A0ACB8BPT4</accession>
<dbReference type="EMBL" id="MU266359">
    <property type="protein sequence ID" value="KAH7927945.1"/>
    <property type="molecule type" value="Genomic_DNA"/>
</dbReference>
<name>A0ACB8BPT4_9AGAM</name>
<gene>
    <name evidence="1" type="ORF">BV22DRAFT_1084069</name>
</gene>
<keyword evidence="2" id="KW-1185">Reference proteome</keyword>
<organism evidence="1 2">
    <name type="scientific">Leucogyrophana mollusca</name>
    <dbReference type="NCBI Taxonomy" id="85980"/>
    <lineage>
        <taxon>Eukaryota</taxon>
        <taxon>Fungi</taxon>
        <taxon>Dikarya</taxon>
        <taxon>Basidiomycota</taxon>
        <taxon>Agaricomycotina</taxon>
        <taxon>Agaricomycetes</taxon>
        <taxon>Agaricomycetidae</taxon>
        <taxon>Boletales</taxon>
        <taxon>Boletales incertae sedis</taxon>
        <taxon>Leucogyrophana</taxon>
    </lineage>
</organism>
<comment type="caution">
    <text evidence="1">The sequence shown here is derived from an EMBL/GenBank/DDBJ whole genome shotgun (WGS) entry which is preliminary data.</text>
</comment>
<reference evidence="1" key="1">
    <citation type="journal article" date="2021" name="New Phytol.">
        <title>Evolutionary innovations through gain and loss of genes in the ectomycorrhizal Boletales.</title>
        <authorList>
            <person name="Wu G."/>
            <person name="Miyauchi S."/>
            <person name="Morin E."/>
            <person name="Kuo A."/>
            <person name="Drula E."/>
            <person name="Varga T."/>
            <person name="Kohler A."/>
            <person name="Feng B."/>
            <person name="Cao Y."/>
            <person name="Lipzen A."/>
            <person name="Daum C."/>
            <person name="Hundley H."/>
            <person name="Pangilinan J."/>
            <person name="Johnson J."/>
            <person name="Barry K."/>
            <person name="LaButti K."/>
            <person name="Ng V."/>
            <person name="Ahrendt S."/>
            <person name="Min B."/>
            <person name="Choi I.G."/>
            <person name="Park H."/>
            <person name="Plett J.M."/>
            <person name="Magnuson J."/>
            <person name="Spatafora J.W."/>
            <person name="Nagy L.G."/>
            <person name="Henrissat B."/>
            <person name="Grigoriev I.V."/>
            <person name="Yang Z.L."/>
            <person name="Xu J."/>
            <person name="Martin F.M."/>
        </authorList>
    </citation>
    <scope>NUCLEOTIDE SEQUENCE</scope>
    <source>
        <strain evidence="1">KUC20120723A-06</strain>
    </source>
</reference>
<evidence type="ECO:0000313" key="2">
    <source>
        <dbReference type="Proteomes" id="UP000790709"/>
    </source>
</evidence>
<evidence type="ECO:0000313" key="1">
    <source>
        <dbReference type="EMBL" id="KAH7927945.1"/>
    </source>
</evidence>
<proteinExistence type="predicted"/>
<sequence length="735" mass="80392">MDFPSGPGASGGPISPDAWKRAVYRSAPRQFYVELIVPEKQGGNYSYGIRVCPIKDDHASISSSSNSVSSKGSHIEYDVWRRWEDCLCFQENIEVEYSRMAREKRARLAAGKGVKKDGMYIQSDQAASFESLPPGPDPHSIGRDIHDYIPKLSKKGTLFRASQATIDQRFHELRAMIDALFSEGVPTLIKELKATRTFTDFFGYWRRDHDLALKLQKAAAPEKPRNSISNSVFSSYFSASTPGLVEPHPPSVRSPHKQPPRRSSAASDSSSSDLSLPTPKFQKHPIHPVHSDERSSRSRSQSAASIPMPPTPGSAPHTVNGSFPLRSPVIVSQDPPINFGYNPHHTSDTIGNERPTSSVLEALPEDRELSSPISISKGTISVEDAMRSQARRRAGSSASEANRNCRIFSTPPQSPSASEFSDTSAVESPSGSPKYARYSWQTTSSATSAHAATYFAELGVDLALPTPHPEYGHRPRASMCSMASFMTDSSADAILPRSFGSPQSSSLRRSMSGRSGPPRPMSLPEEEEWEDPEPWAEYDEGEQEPDEDLLDAYFHDAIRPFSPIPDSRAETPTGDTPFTPRASGPERSSRKESIGYGYSGYSAKRSSTTTSVSSGSTGSGDSSSISIKAMHENNIIMLRVPRFLPYEDVRQRIYSKFVGQEGSPLSESFAMSLLIPVATEQPGGVRPRTGSFSSAGGSDRDKARLQFISNHDDWEHAIAQHGSKVLLRLIGSRAS</sequence>